<protein>
    <submittedName>
        <fullName evidence="1">Uncharacterized protein</fullName>
    </submittedName>
</protein>
<keyword evidence="2" id="KW-1185">Reference proteome</keyword>
<evidence type="ECO:0000313" key="2">
    <source>
        <dbReference type="Proteomes" id="UP001420932"/>
    </source>
</evidence>
<reference evidence="1 2" key="1">
    <citation type="submission" date="2024-01" db="EMBL/GenBank/DDBJ databases">
        <title>Genome assemblies of Stephania.</title>
        <authorList>
            <person name="Yang L."/>
        </authorList>
    </citation>
    <scope>NUCLEOTIDE SEQUENCE [LARGE SCALE GENOMIC DNA]</scope>
    <source>
        <strain evidence="1">YNDBR</strain>
        <tissue evidence="1">Leaf</tissue>
    </source>
</reference>
<name>A0AAP0LIV7_9MAGN</name>
<gene>
    <name evidence="1" type="ORF">Syun_001954</name>
</gene>
<evidence type="ECO:0000313" key="1">
    <source>
        <dbReference type="EMBL" id="KAK9169814.1"/>
    </source>
</evidence>
<dbReference type="Proteomes" id="UP001420932">
    <property type="component" value="Unassembled WGS sequence"/>
</dbReference>
<accession>A0AAP0LIV7</accession>
<organism evidence="1 2">
    <name type="scientific">Stephania yunnanensis</name>
    <dbReference type="NCBI Taxonomy" id="152371"/>
    <lineage>
        <taxon>Eukaryota</taxon>
        <taxon>Viridiplantae</taxon>
        <taxon>Streptophyta</taxon>
        <taxon>Embryophyta</taxon>
        <taxon>Tracheophyta</taxon>
        <taxon>Spermatophyta</taxon>
        <taxon>Magnoliopsida</taxon>
        <taxon>Ranunculales</taxon>
        <taxon>Menispermaceae</taxon>
        <taxon>Menispermoideae</taxon>
        <taxon>Cissampelideae</taxon>
        <taxon>Stephania</taxon>
    </lineage>
</organism>
<comment type="caution">
    <text evidence="1">The sequence shown here is derived from an EMBL/GenBank/DDBJ whole genome shotgun (WGS) entry which is preliminary data.</text>
</comment>
<sequence>MEDEEWNWDDMKKMNPTLKESNLKFTAEQNIEDWKNEMVDDILVRGMRLLYDVYQKCNIAF</sequence>
<proteinExistence type="predicted"/>
<dbReference type="EMBL" id="JBBNAF010000001">
    <property type="protein sequence ID" value="KAK9169814.1"/>
    <property type="molecule type" value="Genomic_DNA"/>
</dbReference>
<dbReference type="AlphaFoldDB" id="A0AAP0LIV7"/>